<reference evidence="4 5" key="1">
    <citation type="submission" date="2016-10" db="EMBL/GenBank/DDBJ databases">
        <title>Complete genome of the TMA-utilizing, human hosted archaeon Methanomethylophilus alvus Gen. nov, sp. nov., strain Mx-05, derived from a pure culture.</title>
        <authorList>
            <person name="Brugere J.-F."/>
            <person name="Ben Hania W."/>
            <person name="Chaudhary P.P."/>
            <person name="Gaci N."/>
            <person name="Borrel G."/>
            <person name="Cao Van Tuat L."/>
            <person name="Fardeau M.-L."/>
            <person name="Harris H.M.B."/>
            <person name="O'Toole P.W."/>
            <person name="Ollivier B."/>
        </authorList>
    </citation>
    <scope>NUCLEOTIDE SEQUENCE [LARGE SCALE GENOMIC DNA]</scope>
    <source>
        <strain evidence="4 5">Mx-05</strain>
    </source>
</reference>
<dbReference type="EMBL" id="CP017686">
    <property type="protein sequence ID" value="AYQ55008.1"/>
    <property type="molecule type" value="Genomic_DNA"/>
</dbReference>
<dbReference type="Pfam" id="PF00583">
    <property type="entry name" value="Acetyltransf_1"/>
    <property type="match status" value="1"/>
</dbReference>
<dbReference type="InterPro" id="IPR050680">
    <property type="entry name" value="YpeA/RimI_acetyltransf"/>
</dbReference>
<evidence type="ECO:0000259" key="3">
    <source>
        <dbReference type="PROSITE" id="PS51186"/>
    </source>
</evidence>
<dbReference type="GO" id="GO:0016747">
    <property type="term" value="F:acyltransferase activity, transferring groups other than amino-acyl groups"/>
    <property type="evidence" value="ECO:0007669"/>
    <property type="project" value="InterPro"/>
</dbReference>
<gene>
    <name evidence="4" type="ORF">BKD89_04220</name>
</gene>
<keyword evidence="1 4" id="KW-0808">Transferase</keyword>
<evidence type="ECO:0000256" key="1">
    <source>
        <dbReference type="ARBA" id="ARBA00022679"/>
    </source>
</evidence>
<dbReference type="CDD" id="cd04301">
    <property type="entry name" value="NAT_SF"/>
    <property type="match status" value="1"/>
</dbReference>
<dbReference type="Gene3D" id="3.40.630.30">
    <property type="match status" value="1"/>
</dbReference>
<proteinExistence type="predicted"/>
<keyword evidence="2" id="KW-0012">Acyltransferase</keyword>
<dbReference type="InterPro" id="IPR000182">
    <property type="entry name" value="GNAT_dom"/>
</dbReference>
<name>A0A3G3IH54_9ARCH</name>
<evidence type="ECO:0000313" key="4">
    <source>
        <dbReference type="EMBL" id="AYQ55008.1"/>
    </source>
</evidence>
<protein>
    <submittedName>
        <fullName evidence="4">GNAT family N-acetyltransferase</fullName>
    </submittedName>
</protein>
<dbReference type="PANTHER" id="PTHR43420">
    <property type="entry name" value="ACETYLTRANSFERASE"/>
    <property type="match status" value="1"/>
</dbReference>
<feature type="domain" description="N-acetyltransferase" evidence="3">
    <location>
        <begin position="6"/>
        <end position="164"/>
    </location>
</feature>
<dbReference type="InterPro" id="IPR016181">
    <property type="entry name" value="Acyl_CoA_acyltransferase"/>
</dbReference>
<dbReference type="PROSITE" id="PS51186">
    <property type="entry name" value="GNAT"/>
    <property type="match status" value="1"/>
</dbReference>
<evidence type="ECO:0000256" key="2">
    <source>
        <dbReference type="ARBA" id="ARBA00023315"/>
    </source>
</evidence>
<organism evidence="4 5">
    <name type="scientific">Methanomethylophilus alvi</name>
    <dbReference type="NCBI Taxonomy" id="1291540"/>
    <lineage>
        <taxon>Archaea</taxon>
        <taxon>Methanobacteriati</taxon>
        <taxon>Thermoplasmatota</taxon>
        <taxon>Thermoplasmata</taxon>
        <taxon>Methanomassiliicoccales</taxon>
        <taxon>Methanomethylophilaceae</taxon>
        <taxon>Methanomethylophilus</taxon>
    </lineage>
</organism>
<dbReference type="Proteomes" id="UP000273278">
    <property type="component" value="Chromosome"/>
</dbReference>
<dbReference type="SUPFAM" id="SSF55729">
    <property type="entry name" value="Acyl-CoA N-acyltransferases (Nat)"/>
    <property type="match status" value="1"/>
</dbReference>
<accession>A0A3G3IH54</accession>
<dbReference type="OMA" id="VMDDFIM"/>
<sequence>MADIQLIGKDGARELHEFAHPIWREVFGPMITGGPDEAEYIFESWQSAESIEEAMDDGFLYGYLLDGGRRAGYFALRLEGEKLFLSKCYLVGDERGKGLGSELIRWMLDYGKMHGCTSAYLHVNTRNTKAIEAYERNGFVKVYHEIEDQGDGFATNDFVMSRRI</sequence>
<dbReference type="AlphaFoldDB" id="A0A3G3IH54"/>
<evidence type="ECO:0000313" key="5">
    <source>
        <dbReference type="Proteomes" id="UP000273278"/>
    </source>
</evidence>